<evidence type="ECO:0000313" key="3">
    <source>
        <dbReference type="Proteomes" id="UP000799750"/>
    </source>
</evidence>
<keyword evidence="1" id="KW-0812">Transmembrane</keyword>
<dbReference type="AlphaFoldDB" id="A0A6A6QGT4"/>
<dbReference type="Pfam" id="PF11374">
    <property type="entry name" value="DUF3176"/>
    <property type="match status" value="1"/>
</dbReference>
<keyword evidence="1" id="KW-0472">Membrane</keyword>
<reference evidence="2" key="1">
    <citation type="journal article" date="2020" name="Stud. Mycol.">
        <title>101 Dothideomycetes genomes: a test case for predicting lifestyles and emergence of pathogens.</title>
        <authorList>
            <person name="Haridas S."/>
            <person name="Albert R."/>
            <person name="Binder M."/>
            <person name="Bloem J."/>
            <person name="Labutti K."/>
            <person name="Salamov A."/>
            <person name="Andreopoulos B."/>
            <person name="Baker S."/>
            <person name="Barry K."/>
            <person name="Bills G."/>
            <person name="Bluhm B."/>
            <person name="Cannon C."/>
            <person name="Castanera R."/>
            <person name="Culley D."/>
            <person name="Daum C."/>
            <person name="Ezra D."/>
            <person name="Gonzalez J."/>
            <person name="Henrissat B."/>
            <person name="Kuo A."/>
            <person name="Liang C."/>
            <person name="Lipzen A."/>
            <person name="Lutzoni F."/>
            <person name="Magnuson J."/>
            <person name="Mondo S."/>
            <person name="Nolan M."/>
            <person name="Ohm R."/>
            <person name="Pangilinan J."/>
            <person name="Park H.-J."/>
            <person name="Ramirez L."/>
            <person name="Alfaro M."/>
            <person name="Sun H."/>
            <person name="Tritt A."/>
            <person name="Yoshinaga Y."/>
            <person name="Zwiers L.-H."/>
            <person name="Turgeon B."/>
            <person name="Goodwin S."/>
            <person name="Spatafora J."/>
            <person name="Crous P."/>
            <person name="Grigoriev I."/>
        </authorList>
    </citation>
    <scope>NUCLEOTIDE SEQUENCE</scope>
    <source>
        <strain evidence="2">CBS 269.34</strain>
    </source>
</reference>
<keyword evidence="1" id="KW-1133">Transmembrane helix</keyword>
<gene>
    <name evidence="2" type="ORF">BU16DRAFT_123522</name>
</gene>
<dbReference type="PANTHER" id="PTHR37576">
    <property type="entry name" value="DEFECT AT LOW TEMPERATURE PROTEIN 1"/>
    <property type="match status" value="1"/>
</dbReference>
<dbReference type="InterPro" id="IPR021514">
    <property type="entry name" value="DUF3176"/>
</dbReference>
<name>A0A6A6QGT4_9PEZI</name>
<organism evidence="2 3">
    <name type="scientific">Lophium mytilinum</name>
    <dbReference type="NCBI Taxonomy" id="390894"/>
    <lineage>
        <taxon>Eukaryota</taxon>
        <taxon>Fungi</taxon>
        <taxon>Dikarya</taxon>
        <taxon>Ascomycota</taxon>
        <taxon>Pezizomycotina</taxon>
        <taxon>Dothideomycetes</taxon>
        <taxon>Pleosporomycetidae</taxon>
        <taxon>Mytilinidiales</taxon>
        <taxon>Mytilinidiaceae</taxon>
        <taxon>Lophium</taxon>
    </lineage>
</organism>
<evidence type="ECO:0000256" key="1">
    <source>
        <dbReference type="SAM" id="Phobius"/>
    </source>
</evidence>
<dbReference type="OrthoDB" id="5357734at2759"/>
<feature type="transmembrane region" description="Helical" evidence="1">
    <location>
        <begin position="73"/>
        <end position="95"/>
    </location>
</feature>
<protein>
    <submittedName>
        <fullName evidence="2">Uncharacterized protein</fullName>
    </submittedName>
</protein>
<keyword evidence="3" id="KW-1185">Reference proteome</keyword>
<dbReference type="Proteomes" id="UP000799750">
    <property type="component" value="Unassembled WGS sequence"/>
</dbReference>
<dbReference type="PANTHER" id="PTHR37576:SF2">
    <property type="entry name" value="DEFECT AT LOW TEMPERATURE PROTEIN 1"/>
    <property type="match status" value="1"/>
</dbReference>
<proteinExistence type="predicted"/>
<accession>A0A6A6QGT4</accession>
<feature type="transmembrane region" description="Helical" evidence="1">
    <location>
        <begin position="605"/>
        <end position="626"/>
    </location>
</feature>
<sequence>MARTEEDQEFLLMEVLDRPMQETSKNTPSSQSAKNGELHSNLSRVSGDLEHSTSQICGLPWEPGFFRQLPWSAFGALFLALASILACIIIVVSSHGKLVDTWPVKPSIWLALLAAATNACLRYAFVEGASIFWWNQAVQGGTIQGLHQTWMSGTRLKAAVTAGRRFDWLALASIVVAVVAIDGPLLQRASSTTLKVLDPRPAIVNVTVATEVPLGYSGFELQSGTGGMKSERPFLSSRFQQVMQAYSARSPISATDFSGCRGTCSGAIKAAGLYSECSHFEDDFTWIKTQTSSSTGGVVKPGSLFSVNFSWSEAGNIMKVFDRTHNRDILPVPKDTVGSDEPFINLEVVYSTKSITIFPNSSVCEPSCPYNLSLSGSHRVHQSCKLYAATKSYPVIIQPSVSTANSSLEITDPTSAVNYFVTPNGSPVMINGSLQNTRKVIADSLHSENLTGIRLMNPVPYLSKDLDSYAGKYSWPVFETLSGIASSAQNLLGTNVSFLGLNGSQVAIQFDGSLAMQYLRSDSPGLSGDDGWVGLTFNDPMASLFSALDEIMLRVAVDAANINTLELVQENLESSRKGLNFTSFPKTQSVTMMETRTVQVYHSDYRYLAAALVVVFLTTFAIVPTFQGFWGLGRKTSLSPFETAKALGAPLLDDGVSNACAEELVKRVYPLPIQYGEVVDPVNGGNDGKGGVQRRMLRIAPSGDVVKPSRDTLYF</sequence>
<evidence type="ECO:0000313" key="2">
    <source>
        <dbReference type="EMBL" id="KAF2491618.1"/>
    </source>
</evidence>
<dbReference type="EMBL" id="MU004195">
    <property type="protein sequence ID" value="KAF2491618.1"/>
    <property type="molecule type" value="Genomic_DNA"/>
</dbReference>
<feature type="transmembrane region" description="Helical" evidence="1">
    <location>
        <begin position="107"/>
        <end position="125"/>
    </location>
</feature>